<dbReference type="AlphaFoldDB" id="A0A1C2IK12"/>
<sequence>MYKTTDTFNSNTTPATVRRDGYGAIRNLPTEIKELVETVKKSAGWETGVTSEGMKRGGFESRNIDVYGYDVAHNLAVIQIRRAWKKKESWYTEVSKAYALVGIDEGQVFSHPLASSPRRNPHLDDMAPEEVVAWAESKIFGVPVNKLHTITRQGDIALVPVRGIPHDALPMAAGRFGLVTLESGVHVLTLRGSHQVHIDGEVFEADGTIYAEGAIEIMHSKGEHKAVCATGKLKVVTGEVGDSPWWLNAEMGD</sequence>
<reference evidence="1 2" key="1">
    <citation type="journal article" date="2016" name="Int. J. Mol. Sci.">
        <title>Comparative genomics of the extreme acidophile Acidithiobacillus thiooxidans reveals intraspecific divergence and niche adaptation.</title>
        <authorList>
            <person name="Zhang X."/>
            <person name="Feng X."/>
            <person name="Tao J."/>
            <person name="Ma L."/>
            <person name="Xiao Y."/>
            <person name="Liang Y."/>
            <person name="Liu X."/>
            <person name="Yin H."/>
        </authorList>
    </citation>
    <scope>NUCLEOTIDE SEQUENCE [LARGE SCALE GENOMIC DNA]</scope>
    <source>
        <strain evidence="1 2">A02</strain>
    </source>
</reference>
<proteinExistence type="predicted"/>
<organism evidence="1 2">
    <name type="scientific">Acidithiobacillus thiooxidans</name>
    <name type="common">Thiobacillus thiooxidans</name>
    <dbReference type="NCBI Taxonomy" id="930"/>
    <lineage>
        <taxon>Bacteria</taxon>
        <taxon>Pseudomonadati</taxon>
        <taxon>Pseudomonadota</taxon>
        <taxon>Acidithiobacillia</taxon>
        <taxon>Acidithiobacillales</taxon>
        <taxon>Acidithiobacillaceae</taxon>
        <taxon>Acidithiobacillus</taxon>
    </lineage>
</organism>
<dbReference type="EMBL" id="LWSA01000028">
    <property type="protein sequence ID" value="OCX76275.1"/>
    <property type="molecule type" value="Genomic_DNA"/>
</dbReference>
<name>A0A1C2IK12_ACITH</name>
<accession>A0A1C2IK12</accession>
<comment type="caution">
    <text evidence="1">The sequence shown here is derived from an EMBL/GenBank/DDBJ whole genome shotgun (WGS) entry which is preliminary data.</text>
</comment>
<protein>
    <submittedName>
        <fullName evidence="1">Uncharacterized protein</fullName>
    </submittedName>
</protein>
<dbReference type="RefSeq" id="WP_024893242.1">
    <property type="nucleotide sequence ID" value="NZ_LWRZ01000253.1"/>
</dbReference>
<dbReference type="Proteomes" id="UP000094893">
    <property type="component" value="Unassembled WGS sequence"/>
</dbReference>
<gene>
    <name evidence="1" type="ORF">A6P07_02970</name>
</gene>
<evidence type="ECO:0000313" key="2">
    <source>
        <dbReference type="Proteomes" id="UP000094893"/>
    </source>
</evidence>
<evidence type="ECO:0000313" key="1">
    <source>
        <dbReference type="EMBL" id="OCX76275.1"/>
    </source>
</evidence>